<dbReference type="PROSITE" id="PS50088">
    <property type="entry name" value="ANK_REPEAT"/>
    <property type="match status" value="5"/>
</dbReference>
<feature type="repeat" description="ANK" evidence="3">
    <location>
        <begin position="171"/>
        <end position="203"/>
    </location>
</feature>
<dbReference type="AlphaFoldDB" id="A0A5N7D932"/>
<keyword evidence="1" id="KW-0677">Repeat</keyword>
<dbReference type="SMART" id="SM00248">
    <property type="entry name" value="ANK"/>
    <property type="match status" value="13"/>
</dbReference>
<reference evidence="4 5" key="1">
    <citation type="submission" date="2019-04" db="EMBL/GenBank/DDBJ databases">
        <authorList>
            <consortium name="DOE Joint Genome Institute"/>
            <person name="Mondo S."/>
            <person name="Kjaerbolling I."/>
            <person name="Vesth T."/>
            <person name="Frisvad J.C."/>
            <person name="Nybo J.L."/>
            <person name="Theobald S."/>
            <person name="Kildgaard S."/>
            <person name="Isbrandt T."/>
            <person name="Kuo A."/>
            <person name="Sato A."/>
            <person name="Lyhne E.K."/>
            <person name="Kogle M.E."/>
            <person name="Wiebenga A."/>
            <person name="Kun R.S."/>
            <person name="Lubbers R.J."/>
            <person name="Makela M.R."/>
            <person name="Barry K."/>
            <person name="Chovatia M."/>
            <person name="Clum A."/>
            <person name="Daum C."/>
            <person name="Haridas S."/>
            <person name="He G."/>
            <person name="LaButti K."/>
            <person name="Lipzen A."/>
            <person name="Riley R."/>
            <person name="Salamov A."/>
            <person name="Simmons B.A."/>
            <person name="Magnuson J.K."/>
            <person name="Henrissat B."/>
            <person name="Mortensen U.H."/>
            <person name="Larsen T.O."/>
            <person name="Devries R.P."/>
            <person name="Grigoriev I.V."/>
            <person name="Machida M."/>
            <person name="Baker S.E."/>
            <person name="Andersen M.R."/>
            <person name="Cantor M.N."/>
            <person name="Hua S.X."/>
        </authorList>
    </citation>
    <scope>NUCLEOTIDE SEQUENCE [LARGE SCALE GENOMIC DNA]</scope>
    <source>
        <strain evidence="4 5">CBS 119388</strain>
    </source>
</reference>
<dbReference type="PANTHER" id="PTHR24198:SF165">
    <property type="entry name" value="ANKYRIN REPEAT-CONTAINING PROTEIN-RELATED"/>
    <property type="match status" value="1"/>
</dbReference>
<dbReference type="RefSeq" id="XP_031940281.1">
    <property type="nucleotide sequence ID" value="XM_032087473.1"/>
</dbReference>
<dbReference type="OrthoDB" id="366390at2759"/>
<keyword evidence="2 3" id="KW-0040">ANK repeat</keyword>
<feature type="repeat" description="ANK" evidence="3">
    <location>
        <begin position="137"/>
        <end position="169"/>
    </location>
</feature>
<dbReference type="EMBL" id="ML736782">
    <property type="protein sequence ID" value="KAE8402962.1"/>
    <property type="molecule type" value="Genomic_DNA"/>
</dbReference>
<dbReference type="Pfam" id="PF12796">
    <property type="entry name" value="Ank_2"/>
    <property type="match status" value="4"/>
</dbReference>
<dbReference type="InterPro" id="IPR002110">
    <property type="entry name" value="Ankyrin_rpt"/>
</dbReference>
<dbReference type="GeneID" id="43672164"/>
<gene>
    <name evidence="4" type="ORF">BDV37DRAFT_284289</name>
</gene>
<feature type="repeat" description="ANK" evidence="3">
    <location>
        <begin position="459"/>
        <end position="491"/>
    </location>
</feature>
<evidence type="ECO:0000256" key="2">
    <source>
        <dbReference type="ARBA" id="ARBA00023043"/>
    </source>
</evidence>
<evidence type="ECO:0000256" key="3">
    <source>
        <dbReference type="PROSITE-ProRule" id="PRU00023"/>
    </source>
</evidence>
<evidence type="ECO:0000256" key="1">
    <source>
        <dbReference type="ARBA" id="ARBA00022737"/>
    </source>
</evidence>
<dbReference type="PANTHER" id="PTHR24198">
    <property type="entry name" value="ANKYRIN REPEAT AND PROTEIN KINASE DOMAIN-CONTAINING PROTEIN"/>
    <property type="match status" value="1"/>
</dbReference>
<dbReference type="Gene3D" id="1.25.40.20">
    <property type="entry name" value="Ankyrin repeat-containing domain"/>
    <property type="match status" value="3"/>
</dbReference>
<dbReference type="PROSITE" id="PS50297">
    <property type="entry name" value="ANK_REP_REGION"/>
    <property type="match status" value="5"/>
</dbReference>
<organism evidence="4 5">
    <name type="scientific">Aspergillus pseudonomiae</name>
    <dbReference type="NCBI Taxonomy" id="1506151"/>
    <lineage>
        <taxon>Eukaryota</taxon>
        <taxon>Fungi</taxon>
        <taxon>Dikarya</taxon>
        <taxon>Ascomycota</taxon>
        <taxon>Pezizomycotina</taxon>
        <taxon>Eurotiomycetes</taxon>
        <taxon>Eurotiomycetidae</taxon>
        <taxon>Eurotiales</taxon>
        <taxon>Aspergillaceae</taxon>
        <taxon>Aspergillus</taxon>
        <taxon>Aspergillus subgen. Circumdati</taxon>
    </lineage>
</organism>
<feature type="repeat" description="ANK" evidence="3">
    <location>
        <begin position="237"/>
        <end position="260"/>
    </location>
</feature>
<dbReference type="InterPro" id="IPR036770">
    <property type="entry name" value="Ankyrin_rpt-contain_sf"/>
</dbReference>
<protein>
    <submittedName>
        <fullName evidence="4">Ankyrin repeat-containing domain protein</fullName>
    </submittedName>
</protein>
<evidence type="ECO:0000313" key="4">
    <source>
        <dbReference type="EMBL" id="KAE8402962.1"/>
    </source>
</evidence>
<sequence>MNDFDDVLRLRRCCRRMHEIVNVQEYRSTILAAILNNLDATWFSTVDAIEAIAKQIPNHNQNIHDAVLRWQSLKALQQAESTFEPFEEDYEELVEALRNDDANYYGLPLIWAASRGIEPLVLMMLNEVEDVNAIGDVEGTPLGLAAKNGHQRVVRMLLDKGVQPEQKDQLIRMTPLAWAVLYGHADIVDLLLDRGADIESRDRGGMTPLCFAAHNGNVMLVKKLLENGAQAMTRISNGQTPLHIAASRRNEEALSILLEHCSFHDCQEILTSRDEDYGATLLHEICGASCNVSFVRHLLAEGVQPCVFDSRGTSPLTRALRNDVPPPVTEDEDELFEKVRLLSKDAAVILTPTDRYEKTSLHLAAERPDPRIMIWLLEHQGRSGLNQPDAFGNTPLLVALRKNNTKVIESLLSLPDIDLNCRQYDGQTVLHMAAQRCTPIEISSLLRLNPALLNAVDEDGRTPLLEAFRARQLENCEYLLKNNADISIADNFGQDPLRWATQETKEIKFYELLMDRDLVSLDHQGNTLLHNAVRGHSIQRVTNLLVSPDINLRNQNELGDTALHTAVQNGTHAKTEEIIQVLLQADKIFTLARIPNNSGKTALDLALERGREDSIEILVQPRWNSTAGLEWDSESIWIQKWSDQPWYSDLLRIIGAARFDLAAQTQLLVDQCGGPPLTISRKDPQMFEWRKFVDVPPYLSVPIPPGHPSPVRRLVFTMVSYDQGLSDRNPVFERLEGNYCGSRTWFEVCISKSSQADQVISSREVQRNIYNSSQPRQHTVIWDVRDPTPGLKEWLRSVEGGDILHINPMASHCEWWNCVQEVTVTVFYERS</sequence>
<keyword evidence="5" id="KW-1185">Reference proteome</keyword>
<accession>A0A5N7D932</accession>
<proteinExistence type="predicted"/>
<dbReference type="Proteomes" id="UP000325579">
    <property type="component" value="Unassembled WGS sequence"/>
</dbReference>
<dbReference type="SUPFAM" id="SSF48403">
    <property type="entry name" value="Ankyrin repeat"/>
    <property type="match status" value="2"/>
</dbReference>
<feature type="repeat" description="ANK" evidence="3">
    <location>
        <begin position="204"/>
        <end position="236"/>
    </location>
</feature>
<evidence type="ECO:0000313" key="5">
    <source>
        <dbReference type="Proteomes" id="UP000325579"/>
    </source>
</evidence>
<name>A0A5N7D932_9EURO</name>